<sequence length="133" mass="13974">MTITSVGSVDARQVITNVDAGNEVCMLRSAQRRTSARSSERTRDDKGAAAGLDSTALQMAIGLAIGGTAVSIGLGGVAANEAAVDVVRQAVWPRQPHRHHRATRRRRDHRAPAARAIPTGLCGTRNSSAPGNR</sequence>
<gene>
    <name evidence="2" type="ORF">GCM10023320_80750</name>
</gene>
<feature type="region of interest" description="Disordered" evidence="1">
    <location>
        <begin position="30"/>
        <end position="51"/>
    </location>
</feature>
<protein>
    <submittedName>
        <fullName evidence="2">Uncharacterized protein</fullName>
    </submittedName>
</protein>
<evidence type="ECO:0000313" key="2">
    <source>
        <dbReference type="EMBL" id="GAA5141581.1"/>
    </source>
</evidence>
<feature type="compositionally biased region" description="Polar residues" evidence="1">
    <location>
        <begin position="124"/>
        <end position="133"/>
    </location>
</feature>
<accession>A0ABP9P6Q0</accession>
<evidence type="ECO:0000256" key="1">
    <source>
        <dbReference type="SAM" id="MobiDB-lite"/>
    </source>
</evidence>
<dbReference type="EMBL" id="BAABJO010000054">
    <property type="protein sequence ID" value="GAA5141581.1"/>
    <property type="molecule type" value="Genomic_DNA"/>
</dbReference>
<organism evidence="2 3">
    <name type="scientific">Pseudonocardia adelaidensis</name>
    <dbReference type="NCBI Taxonomy" id="648754"/>
    <lineage>
        <taxon>Bacteria</taxon>
        <taxon>Bacillati</taxon>
        <taxon>Actinomycetota</taxon>
        <taxon>Actinomycetes</taxon>
        <taxon>Pseudonocardiales</taxon>
        <taxon>Pseudonocardiaceae</taxon>
        <taxon>Pseudonocardia</taxon>
    </lineage>
</organism>
<dbReference type="Proteomes" id="UP001500804">
    <property type="component" value="Unassembled WGS sequence"/>
</dbReference>
<name>A0ABP9P6Q0_9PSEU</name>
<keyword evidence="3" id="KW-1185">Reference proteome</keyword>
<feature type="compositionally biased region" description="Basic residues" evidence="1">
    <location>
        <begin position="95"/>
        <end position="109"/>
    </location>
</feature>
<proteinExistence type="predicted"/>
<evidence type="ECO:0000313" key="3">
    <source>
        <dbReference type="Proteomes" id="UP001500804"/>
    </source>
</evidence>
<reference evidence="3" key="1">
    <citation type="journal article" date="2019" name="Int. J. Syst. Evol. Microbiol.">
        <title>The Global Catalogue of Microorganisms (GCM) 10K type strain sequencing project: providing services to taxonomists for standard genome sequencing and annotation.</title>
        <authorList>
            <consortium name="The Broad Institute Genomics Platform"/>
            <consortium name="The Broad Institute Genome Sequencing Center for Infectious Disease"/>
            <person name="Wu L."/>
            <person name="Ma J."/>
        </authorList>
    </citation>
    <scope>NUCLEOTIDE SEQUENCE [LARGE SCALE GENOMIC DNA]</scope>
    <source>
        <strain evidence="3">JCM 18302</strain>
    </source>
</reference>
<comment type="caution">
    <text evidence="2">The sequence shown here is derived from an EMBL/GenBank/DDBJ whole genome shotgun (WGS) entry which is preliminary data.</text>
</comment>
<feature type="region of interest" description="Disordered" evidence="1">
    <location>
        <begin position="94"/>
        <end position="133"/>
    </location>
</feature>
<feature type="compositionally biased region" description="Basic and acidic residues" evidence="1">
    <location>
        <begin position="38"/>
        <end position="47"/>
    </location>
</feature>